<dbReference type="EMBL" id="FLYE01000004">
    <property type="protein sequence ID" value="SCA55711.1"/>
    <property type="molecule type" value="Genomic_DNA"/>
</dbReference>
<keyword evidence="2" id="KW-1003">Cell membrane</keyword>
<evidence type="ECO:0000256" key="2">
    <source>
        <dbReference type="ARBA" id="ARBA00022475"/>
    </source>
</evidence>
<dbReference type="GO" id="GO:0005886">
    <property type="term" value="C:plasma membrane"/>
    <property type="evidence" value="ECO:0007669"/>
    <property type="project" value="UniProtKB-SubCell"/>
</dbReference>
<evidence type="ECO:0000256" key="1">
    <source>
        <dbReference type="ARBA" id="ARBA00004651"/>
    </source>
</evidence>
<dbReference type="RefSeq" id="WP_083222894.1">
    <property type="nucleotide sequence ID" value="NZ_FLYE01000004.1"/>
</dbReference>
<organism evidence="8 9">
    <name type="scientific">Candidatus Terasakiella magnetica</name>
    <dbReference type="NCBI Taxonomy" id="1867952"/>
    <lineage>
        <taxon>Bacteria</taxon>
        <taxon>Pseudomonadati</taxon>
        <taxon>Pseudomonadota</taxon>
        <taxon>Alphaproteobacteria</taxon>
        <taxon>Rhodospirillales</taxon>
        <taxon>Terasakiellaceae</taxon>
        <taxon>Terasakiella</taxon>
    </lineage>
</organism>
<accession>A0A1C3REN9</accession>
<reference evidence="8 9" key="1">
    <citation type="submission" date="2016-07" db="EMBL/GenBank/DDBJ databases">
        <authorList>
            <person name="Lefevre C.T."/>
        </authorList>
    </citation>
    <scope>NUCLEOTIDE SEQUENCE [LARGE SCALE GENOMIC DNA]</scope>
    <source>
        <strain evidence="8">PR1</strain>
    </source>
</reference>
<evidence type="ECO:0000256" key="3">
    <source>
        <dbReference type="ARBA" id="ARBA00022692"/>
    </source>
</evidence>
<evidence type="ECO:0000259" key="7">
    <source>
        <dbReference type="Pfam" id="PF00482"/>
    </source>
</evidence>
<sequence length="321" mass="35678">MSMLSSIPMETLIVWGAALQAFLIVLFVWNALLVRDVKAKRMRAIQQQQKELQNKSLAAVKHGLKRPKVMGFVNKVVKKLNVLRTREAEKVIDDLAQAGYRSKEALNIYFFFRFSLPFAFGALAMVWLYVLGMGDLQPMGRMLVAIVAVLIGAYAPKIFVINQAQKRGDALQKALPDALDLMVVCAEAGLSLDMALKRVSKEMMGPNPEMAEELSLTAMELGFLPNRADALANLNKRTNMEGLRAVVGTLQQTERYGTPLAQSLRVLSQEFRTERMLRAEEKAAKLPATLTVPMILFIMPALFIVLLGPAIIRAVAVFPNF</sequence>
<keyword evidence="5 6" id="KW-0472">Membrane</keyword>
<keyword evidence="3 6" id="KW-0812">Transmembrane</keyword>
<dbReference type="PANTHER" id="PTHR35007">
    <property type="entry name" value="INTEGRAL MEMBRANE PROTEIN-RELATED"/>
    <property type="match status" value="1"/>
</dbReference>
<evidence type="ECO:0000256" key="6">
    <source>
        <dbReference type="SAM" id="Phobius"/>
    </source>
</evidence>
<gene>
    <name evidence="8" type="ORF">MTBPR1_120017</name>
</gene>
<evidence type="ECO:0000313" key="8">
    <source>
        <dbReference type="EMBL" id="SCA55711.1"/>
    </source>
</evidence>
<proteinExistence type="predicted"/>
<dbReference type="Proteomes" id="UP000231658">
    <property type="component" value="Unassembled WGS sequence"/>
</dbReference>
<feature type="transmembrane region" description="Helical" evidence="6">
    <location>
        <begin position="12"/>
        <end position="33"/>
    </location>
</feature>
<evidence type="ECO:0000313" key="9">
    <source>
        <dbReference type="Proteomes" id="UP000231658"/>
    </source>
</evidence>
<name>A0A1C3REN9_9PROT</name>
<dbReference type="AlphaFoldDB" id="A0A1C3REN9"/>
<feature type="transmembrane region" description="Helical" evidence="6">
    <location>
        <begin position="110"/>
        <end position="130"/>
    </location>
</feature>
<feature type="transmembrane region" description="Helical" evidence="6">
    <location>
        <begin position="142"/>
        <end position="160"/>
    </location>
</feature>
<comment type="subcellular location">
    <subcellularLocation>
        <location evidence="1">Cell membrane</location>
        <topology evidence="1">Multi-pass membrane protein</topology>
    </subcellularLocation>
</comment>
<protein>
    <submittedName>
        <fullName evidence="8">Type II secretion system protein</fullName>
    </submittedName>
</protein>
<dbReference type="STRING" id="1867952.MTBPR1_120017"/>
<feature type="domain" description="Type II secretion system protein GspF" evidence="7">
    <location>
        <begin position="179"/>
        <end position="307"/>
    </location>
</feature>
<keyword evidence="9" id="KW-1185">Reference proteome</keyword>
<evidence type="ECO:0000256" key="5">
    <source>
        <dbReference type="ARBA" id="ARBA00023136"/>
    </source>
</evidence>
<dbReference type="OrthoDB" id="9810662at2"/>
<dbReference type="InterPro" id="IPR018076">
    <property type="entry name" value="T2SS_GspF_dom"/>
</dbReference>
<dbReference type="Pfam" id="PF00482">
    <property type="entry name" value="T2SSF"/>
    <property type="match status" value="1"/>
</dbReference>
<dbReference type="PANTHER" id="PTHR35007:SF2">
    <property type="entry name" value="PILUS ASSEMBLE PROTEIN"/>
    <property type="match status" value="1"/>
</dbReference>
<keyword evidence="4 6" id="KW-1133">Transmembrane helix</keyword>
<feature type="transmembrane region" description="Helical" evidence="6">
    <location>
        <begin position="286"/>
        <end position="312"/>
    </location>
</feature>
<evidence type="ECO:0000256" key="4">
    <source>
        <dbReference type="ARBA" id="ARBA00022989"/>
    </source>
</evidence>